<dbReference type="NCBIfam" id="NF000940">
    <property type="entry name" value="PRK00094.1-2"/>
    <property type="match status" value="1"/>
</dbReference>
<feature type="binding site" evidence="16">
    <location>
        <begin position="7"/>
        <end position="12"/>
    </location>
    <ligand>
        <name>NAD(+)</name>
        <dbReference type="ChEBI" id="CHEBI:57540"/>
    </ligand>
</feature>
<comment type="catalytic activity">
    <reaction evidence="9">
        <text>sn-glycerol 3-phosphate + NADP(+) = dihydroxyacetone phosphate + NADPH + H(+)</text>
        <dbReference type="Rhea" id="RHEA:11096"/>
        <dbReference type="ChEBI" id="CHEBI:15378"/>
        <dbReference type="ChEBI" id="CHEBI:57597"/>
        <dbReference type="ChEBI" id="CHEBI:57642"/>
        <dbReference type="ChEBI" id="CHEBI:57783"/>
        <dbReference type="ChEBI" id="CHEBI:58349"/>
        <dbReference type="EC" id="1.1.1.94"/>
    </reaction>
    <physiologicalReaction direction="right-to-left" evidence="9">
        <dbReference type="Rhea" id="RHEA:11098"/>
    </physiologicalReaction>
</comment>
<feature type="binding site" evidence="13">
    <location>
        <position position="132"/>
    </location>
    <ligand>
        <name>sn-glycerol 3-phosphate</name>
        <dbReference type="ChEBI" id="CHEBI:57597"/>
    </ligand>
</feature>
<keyword evidence="8 13" id="KW-1208">Phospholipid metabolism</keyword>
<evidence type="ECO:0000259" key="18">
    <source>
        <dbReference type="Pfam" id="PF01210"/>
    </source>
</evidence>
<feature type="binding site" evidence="13">
    <location>
        <position position="250"/>
    </location>
    <ligand>
        <name>sn-glycerol 3-phosphate</name>
        <dbReference type="ChEBI" id="CHEBI:57597"/>
    </ligand>
</feature>
<evidence type="ECO:0000256" key="4">
    <source>
        <dbReference type="ARBA" id="ARBA00023002"/>
    </source>
</evidence>
<dbReference type="NCBIfam" id="NF000941">
    <property type="entry name" value="PRK00094.1-3"/>
    <property type="match status" value="1"/>
</dbReference>
<dbReference type="GO" id="GO:0005975">
    <property type="term" value="P:carbohydrate metabolic process"/>
    <property type="evidence" value="ECO:0007669"/>
    <property type="project" value="InterPro"/>
</dbReference>
<evidence type="ECO:0000256" key="14">
    <source>
        <dbReference type="PIRSR" id="PIRSR000114-1"/>
    </source>
</evidence>
<keyword evidence="3 13" id="KW-0521">NADP</keyword>
<dbReference type="Gene3D" id="3.40.50.720">
    <property type="entry name" value="NAD(P)-binding Rossmann-like Domain"/>
    <property type="match status" value="1"/>
</dbReference>
<comment type="similarity">
    <text evidence="1 13 17">Belongs to the NAD-dependent glycerol-3-phosphate dehydrogenase family.</text>
</comment>
<dbReference type="FunFam" id="1.10.1040.10:FF:000001">
    <property type="entry name" value="Glycerol-3-phosphate dehydrogenase [NAD(P)+]"/>
    <property type="match status" value="1"/>
</dbReference>
<dbReference type="InterPro" id="IPR008927">
    <property type="entry name" value="6-PGluconate_DH-like_C_sf"/>
</dbReference>
<feature type="binding site" evidence="13">
    <location>
        <position position="252"/>
    </location>
    <ligand>
        <name>sn-glycerol 3-phosphate</name>
        <dbReference type="ChEBI" id="CHEBI:57597"/>
    </ligand>
</feature>
<evidence type="ECO:0000259" key="19">
    <source>
        <dbReference type="Pfam" id="PF07479"/>
    </source>
</evidence>
<dbReference type="PANTHER" id="PTHR11728:SF1">
    <property type="entry name" value="GLYCEROL-3-PHOSPHATE DEHYDROGENASE [NAD(+)] 2, CHLOROPLASTIC"/>
    <property type="match status" value="1"/>
</dbReference>
<dbReference type="GO" id="GO:0008654">
    <property type="term" value="P:phospholipid biosynthetic process"/>
    <property type="evidence" value="ECO:0007669"/>
    <property type="project" value="UniProtKB-KW"/>
</dbReference>
<dbReference type="InterPro" id="IPR011128">
    <property type="entry name" value="G3P_DH_NAD-dep_N"/>
</dbReference>
<dbReference type="Pfam" id="PF01210">
    <property type="entry name" value="NAD_Gly3P_dh_N"/>
    <property type="match status" value="1"/>
</dbReference>
<evidence type="ECO:0000256" key="6">
    <source>
        <dbReference type="ARBA" id="ARBA00023098"/>
    </source>
</evidence>
<evidence type="ECO:0000256" key="10">
    <source>
        <dbReference type="ARBA" id="ARBA00066687"/>
    </source>
</evidence>
<evidence type="ECO:0000256" key="15">
    <source>
        <dbReference type="PIRSR" id="PIRSR000114-2"/>
    </source>
</evidence>
<dbReference type="Gene3D" id="1.10.1040.10">
    <property type="entry name" value="N-(1-d-carboxylethyl)-l-norvaline Dehydrogenase, domain 2"/>
    <property type="match status" value="1"/>
</dbReference>
<comment type="subcellular location">
    <subcellularLocation>
        <location evidence="13">Cytoplasm</location>
    </subcellularLocation>
</comment>
<dbReference type="GO" id="GO:0046168">
    <property type="term" value="P:glycerol-3-phosphate catabolic process"/>
    <property type="evidence" value="ECO:0007669"/>
    <property type="project" value="InterPro"/>
</dbReference>
<feature type="binding site" evidence="13">
    <location>
        <position position="103"/>
    </location>
    <ligand>
        <name>sn-glycerol 3-phosphate</name>
        <dbReference type="ChEBI" id="CHEBI:57597"/>
    </ligand>
</feature>
<dbReference type="PANTHER" id="PTHR11728">
    <property type="entry name" value="GLYCEROL-3-PHOSPHATE DEHYDROGENASE"/>
    <property type="match status" value="1"/>
</dbReference>
<evidence type="ECO:0000256" key="8">
    <source>
        <dbReference type="ARBA" id="ARBA00023264"/>
    </source>
</evidence>
<feature type="binding site" evidence="13">
    <location>
        <position position="251"/>
    </location>
    <ligand>
        <name>sn-glycerol 3-phosphate</name>
        <dbReference type="ChEBI" id="CHEBI:57597"/>
    </ligand>
</feature>
<dbReference type="InterPro" id="IPR013328">
    <property type="entry name" value="6PGD_dom2"/>
</dbReference>
<dbReference type="Pfam" id="PF07479">
    <property type="entry name" value="NAD_Gly3P_dh_C"/>
    <property type="match status" value="1"/>
</dbReference>
<evidence type="ECO:0000256" key="7">
    <source>
        <dbReference type="ARBA" id="ARBA00023209"/>
    </source>
</evidence>
<evidence type="ECO:0000256" key="9">
    <source>
        <dbReference type="ARBA" id="ARBA00052716"/>
    </source>
</evidence>
<feature type="active site" description="Proton acceptor" evidence="13 14">
    <location>
        <position position="187"/>
    </location>
</feature>
<comment type="caution">
    <text evidence="20">The sequence shown here is derived from an EMBL/GenBank/DDBJ whole genome shotgun (WGS) entry which is preliminary data.</text>
</comment>
<feature type="binding site" evidence="13">
    <location>
        <position position="11"/>
    </location>
    <ligand>
        <name>NADPH</name>
        <dbReference type="ChEBI" id="CHEBI:57783"/>
    </ligand>
</feature>
<dbReference type="NCBIfam" id="NF000942">
    <property type="entry name" value="PRK00094.1-4"/>
    <property type="match status" value="1"/>
</dbReference>
<feature type="binding site" evidence="13">
    <location>
        <position position="251"/>
    </location>
    <ligand>
        <name>NADPH</name>
        <dbReference type="ChEBI" id="CHEBI:57783"/>
    </ligand>
</feature>
<dbReference type="PROSITE" id="PS00957">
    <property type="entry name" value="NAD_G3PDH"/>
    <property type="match status" value="1"/>
</dbReference>
<feature type="binding site" evidence="13">
    <location>
        <position position="187"/>
    </location>
    <ligand>
        <name>sn-glycerol 3-phosphate</name>
        <dbReference type="ChEBI" id="CHEBI:57597"/>
    </ligand>
</feature>
<gene>
    <name evidence="13" type="primary">gpsA</name>
    <name evidence="20" type="ORF">H9712_01690</name>
</gene>
<dbReference type="PRINTS" id="PR00077">
    <property type="entry name" value="GPDHDRGNASE"/>
</dbReference>
<feature type="binding site" evidence="13">
    <location>
        <position position="240"/>
    </location>
    <ligand>
        <name>sn-glycerol 3-phosphate</name>
        <dbReference type="ChEBI" id="CHEBI:57597"/>
    </ligand>
</feature>
<feature type="binding site" evidence="13">
    <location>
        <position position="275"/>
    </location>
    <ligand>
        <name>NADPH</name>
        <dbReference type="ChEBI" id="CHEBI:57783"/>
    </ligand>
</feature>
<reference evidence="20" key="2">
    <citation type="submission" date="2021-04" db="EMBL/GenBank/DDBJ databases">
        <authorList>
            <person name="Gilroy R."/>
        </authorList>
    </citation>
    <scope>NUCLEOTIDE SEQUENCE</scope>
    <source>
        <strain evidence="20">CHK192-8294</strain>
    </source>
</reference>
<evidence type="ECO:0000256" key="17">
    <source>
        <dbReference type="RuleBase" id="RU000437"/>
    </source>
</evidence>
<dbReference type="AlphaFoldDB" id="A0A9D2MM73"/>
<feature type="binding site" evidence="15">
    <location>
        <begin position="251"/>
        <end position="252"/>
    </location>
    <ligand>
        <name>substrate</name>
    </ligand>
</feature>
<comment type="function">
    <text evidence="13">Catalyzes the reduction of the glycolytic intermediate dihydroxyacetone phosphate (DHAP) to sn-glycerol 3-phosphate (G3P), the key precursor for phospholipid synthesis.</text>
</comment>
<dbReference type="InterPro" id="IPR006168">
    <property type="entry name" value="G3P_DH_NAD-dep"/>
</dbReference>
<dbReference type="InterPro" id="IPR036291">
    <property type="entry name" value="NAD(P)-bd_dom_sf"/>
</dbReference>
<keyword evidence="2 13" id="KW-0444">Lipid biosynthesis</keyword>
<evidence type="ECO:0000256" key="11">
    <source>
        <dbReference type="ARBA" id="ARBA00069372"/>
    </source>
</evidence>
<feature type="binding site" evidence="13">
    <location>
        <position position="103"/>
    </location>
    <ligand>
        <name>NADPH</name>
        <dbReference type="ChEBI" id="CHEBI:57783"/>
    </ligand>
</feature>
<keyword evidence="5 13" id="KW-0520">NAD</keyword>
<protein>
    <recommendedName>
        <fullName evidence="11 13">Glycerol-3-phosphate dehydrogenase [NAD(P)+]</fullName>
        <ecNumber evidence="10 13">1.1.1.94</ecNumber>
    </recommendedName>
    <alternativeName>
        <fullName evidence="13">NAD(P)(+)-dependent glycerol-3-phosphate dehydrogenase</fullName>
    </alternativeName>
    <alternativeName>
        <fullName evidence="12 13">NAD(P)H-dependent dihydroxyacetone-phosphate reductase</fullName>
    </alternativeName>
</protein>
<feature type="binding site" evidence="16">
    <location>
        <position position="136"/>
    </location>
    <ligand>
        <name>NAD(+)</name>
        <dbReference type="ChEBI" id="CHEBI:57540"/>
    </ligand>
</feature>
<dbReference type="EMBL" id="DWXO01000019">
    <property type="protein sequence ID" value="HJB79673.1"/>
    <property type="molecule type" value="Genomic_DNA"/>
</dbReference>
<dbReference type="GO" id="GO:0047952">
    <property type="term" value="F:glycerol-3-phosphate dehydrogenase [NAD(P)+] activity"/>
    <property type="evidence" value="ECO:0007669"/>
    <property type="project" value="UniProtKB-UniRule"/>
</dbReference>
<evidence type="ECO:0000256" key="3">
    <source>
        <dbReference type="ARBA" id="ARBA00022857"/>
    </source>
</evidence>
<name>A0A9D2MM73_9FIRM</name>
<evidence type="ECO:0000313" key="20">
    <source>
        <dbReference type="EMBL" id="HJB79673.1"/>
    </source>
</evidence>
<feature type="binding site" evidence="13">
    <location>
        <position position="134"/>
    </location>
    <ligand>
        <name>sn-glycerol 3-phosphate</name>
        <dbReference type="ChEBI" id="CHEBI:57597"/>
    </ligand>
</feature>
<dbReference type="HAMAP" id="MF_00394">
    <property type="entry name" value="NAD_Glyc3P_dehydrog"/>
    <property type="match status" value="1"/>
</dbReference>
<keyword evidence="7 13" id="KW-0594">Phospholipid biosynthesis</keyword>
<dbReference type="SUPFAM" id="SSF48179">
    <property type="entry name" value="6-phosphogluconate dehydrogenase C-terminal domain-like"/>
    <property type="match status" value="1"/>
</dbReference>
<dbReference type="InterPro" id="IPR006109">
    <property type="entry name" value="G3P_DH_NAD-dep_C"/>
</dbReference>
<dbReference type="GO" id="GO:0006650">
    <property type="term" value="P:glycerophospholipid metabolic process"/>
    <property type="evidence" value="ECO:0007669"/>
    <property type="project" value="UniProtKB-UniRule"/>
</dbReference>
<feature type="binding site" evidence="15">
    <location>
        <position position="103"/>
    </location>
    <ligand>
        <name>substrate</name>
    </ligand>
</feature>
<dbReference type="Proteomes" id="UP000823921">
    <property type="component" value="Unassembled WGS sequence"/>
</dbReference>
<reference evidence="20" key="1">
    <citation type="journal article" date="2021" name="PeerJ">
        <title>Extensive microbial diversity within the chicken gut microbiome revealed by metagenomics and culture.</title>
        <authorList>
            <person name="Gilroy R."/>
            <person name="Ravi A."/>
            <person name="Getino M."/>
            <person name="Pursley I."/>
            <person name="Horton D.L."/>
            <person name="Alikhan N.F."/>
            <person name="Baker D."/>
            <person name="Gharbi K."/>
            <person name="Hall N."/>
            <person name="Watson M."/>
            <person name="Adriaenssens E.M."/>
            <person name="Foster-Nyarko E."/>
            <person name="Jarju S."/>
            <person name="Secka A."/>
            <person name="Antonio M."/>
            <person name="Oren A."/>
            <person name="Chaudhuri R.R."/>
            <person name="La Ragione R."/>
            <person name="Hildebrand F."/>
            <person name="Pallen M.J."/>
        </authorList>
    </citation>
    <scope>NUCLEOTIDE SEQUENCE</scope>
    <source>
        <strain evidence="20">CHK192-8294</strain>
    </source>
</reference>
<feature type="binding site" evidence="13">
    <location>
        <position position="136"/>
    </location>
    <ligand>
        <name>NADPH</name>
        <dbReference type="ChEBI" id="CHEBI:57783"/>
    </ligand>
</feature>
<keyword evidence="13" id="KW-0963">Cytoplasm</keyword>
<evidence type="ECO:0000256" key="2">
    <source>
        <dbReference type="ARBA" id="ARBA00022516"/>
    </source>
</evidence>
<comment type="pathway">
    <text evidence="13">Membrane lipid metabolism; glycerophospholipid metabolism.</text>
</comment>
<keyword evidence="6 13" id="KW-0443">Lipid metabolism</keyword>
<dbReference type="EC" id="1.1.1.94" evidence="10 13"/>
<evidence type="ECO:0000256" key="12">
    <source>
        <dbReference type="ARBA" id="ARBA00080511"/>
    </source>
</evidence>
<proteinExistence type="inferred from homology"/>
<evidence type="ECO:0000256" key="13">
    <source>
        <dbReference type="HAMAP-Rule" id="MF_00394"/>
    </source>
</evidence>
<feature type="binding site" evidence="16">
    <location>
        <position position="251"/>
    </location>
    <ligand>
        <name>NAD(+)</name>
        <dbReference type="ChEBI" id="CHEBI:57540"/>
    </ligand>
</feature>
<dbReference type="PIRSF" id="PIRSF000114">
    <property type="entry name" value="Glycerol-3-P_dh"/>
    <property type="match status" value="1"/>
</dbReference>
<dbReference type="GO" id="GO:0005829">
    <property type="term" value="C:cytosol"/>
    <property type="evidence" value="ECO:0007669"/>
    <property type="project" value="TreeGrafter"/>
</dbReference>
<comment type="catalytic activity">
    <reaction evidence="13">
        <text>sn-glycerol 3-phosphate + NAD(+) = dihydroxyacetone phosphate + NADH + H(+)</text>
        <dbReference type="Rhea" id="RHEA:11092"/>
        <dbReference type="ChEBI" id="CHEBI:15378"/>
        <dbReference type="ChEBI" id="CHEBI:57540"/>
        <dbReference type="ChEBI" id="CHEBI:57597"/>
        <dbReference type="ChEBI" id="CHEBI:57642"/>
        <dbReference type="ChEBI" id="CHEBI:57945"/>
        <dbReference type="EC" id="1.1.1.94"/>
    </reaction>
</comment>
<accession>A0A9D2MM73</accession>
<dbReference type="GO" id="GO:0046167">
    <property type="term" value="P:glycerol-3-phosphate biosynthetic process"/>
    <property type="evidence" value="ECO:0007669"/>
    <property type="project" value="UniProtKB-UniRule"/>
</dbReference>
<evidence type="ECO:0000256" key="5">
    <source>
        <dbReference type="ARBA" id="ARBA00023027"/>
    </source>
</evidence>
<evidence type="ECO:0000313" key="21">
    <source>
        <dbReference type="Proteomes" id="UP000823921"/>
    </source>
</evidence>
<dbReference type="FunFam" id="3.40.50.720:FF:000019">
    <property type="entry name" value="Glycerol-3-phosphate dehydrogenase [NAD(P)+]"/>
    <property type="match status" value="1"/>
</dbReference>
<keyword evidence="4 13" id="KW-0560">Oxidoreductase</keyword>
<dbReference type="GO" id="GO:0051287">
    <property type="term" value="F:NAD binding"/>
    <property type="evidence" value="ECO:0007669"/>
    <property type="project" value="InterPro"/>
</dbReference>
<evidence type="ECO:0000256" key="16">
    <source>
        <dbReference type="PIRSR" id="PIRSR000114-3"/>
    </source>
</evidence>
<comment type="caution">
    <text evidence="13">Lacks conserved residue(s) required for the propagation of feature annotation.</text>
</comment>
<evidence type="ECO:0000256" key="1">
    <source>
        <dbReference type="ARBA" id="ARBA00011009"/>
    </source>
</evidence>
<dbReference type="SUPFAM" id="SSF51735">
    <property type="entry name" value="NAD(P)-binding Rossmann-fold domains"/>
    <property type="match status" value="1"/>
</dbReference>
<feature type="binding site" evidence="13">
    <location>
        <position position="277"/>
    </location>
    <ligand>
        <name>NADPH</name>
        <dbReference type="ChEBI" id="CHEBI:57783"/>
    </ligand>
</feature>
<sequence>MKIAVLGSGGWGTALALVLLENGHDVTLWSYAEEESAVLRQTGENPMLKGVALPKELKLTADLSCVKGCGAVVLATPSFAVRTTARAAAPLLDPGAVLVSVSKGIEKDTSLTLTEAIEQEVGDAHPIVALSGPSHAEEVGRHIPTVVVTASKDRSAAEQVQDLFMNERFRVYATDDVVGVELGAALKNVIALCAGISDGMGYGDNTKAALMTRGLTEIARLGVAMGGRRETFAGLSGVGDLIVTCTSMHSRNRRCGILIGKGMPTQQAVKEIGAVVEGYYAAANARTLARKVGVEMPITEAAYQVLYEGKDPRQVIVDLMTRERKHELEDSWV</sequence>
<feature type="domain" description="Glycerol-3-phosphate dehydrogenase NAD-dependent N-terminal" evidence="18">
    <location>
        <begin position="2"/>
        <end position="156"/>
    </location>
</feature>
<keyword evidence="13" id="KW-0547">Nucleotide-binding</keyword>
<organism evidence="20 21">
    <name type="scientific">Candidatus Flavonifractor intestinigallinarum</name>
    <dbReference type="NCBI Taxonomy" id="2838586"/>
    <lineage>
        <taxon>Bacteria</taxon>
        <taxon>Bacillati</taxon>
        <taxon>Bacillota</taxon>
        <taxon>Clostridia</taxon>
        <taxon>Eubacteriales</taxon>
        <taxon>Oscillospiraceae</taxon>
        <taxon>Flavonifractor</taxon>
    </lineage>
</organism>
<feature type="domain" description="Glycerol-3-phosphate dehydrogenase NAD-dependent C-terminal" evidence="19">
    <location>
        <begin position="176"/>
        <end position="316"/>
    </location>
</feature>